<reference evidence="2" key="1">
    <citation type="submission" date="2020-03" db="EMBL/GenBank/DDBJ databases">
        <title>The deep terrestrial virosphere.</title>
        <authorList>
            <person name="Holmfeldt K."/>
            <person name="Nilsson E."/>
            <person name="Simone D."/>
            <person name="Lopez-Fernandez M."/>
            <person name="Wu X."/>
            <person name="de Brujin I."/>
            <person name="Lundin D."/>
            <person name="Andersson A."/>
            <person name="Bertilsson S."/>
            <person name="Dopson M."/>
        </authorList>
    </citation>
    <scope>NUCLEOTIDE SEQUENCE</scope>
    <source>
        <strain evidence="2">MM171A00145</strain>
    </source>
</reference>
<dbReference type="AlphaFoldDB" id="A0A6M3M870"/>
<name>A0A6M3M870_9ZZZZ</name>
<dbReference type="EMBL" id="MT143705">
    <property type="protein sequence ID" value="QJB01082.1"/>
    <property type="molecule type" value="Genomic_DNA"/>
</dbReference>
<accession>A0A6M3M870</accession>
<proteinExistence type="predicted"/>
<evidence type="ECO:0000256" key="1">
    <source>
        <dbReference type="SAM" id="MobiDB-lite"/>
    </source>
</evidence>
<protein>
    <submittedName>
        <fullName evidence="2">Uncharacterized protein</fullName>
    </submittedName>
</protein>
<organism evidence="2">
    <name type="scientific">viral metagenome</name>
    <dbReference type="NCBI Taxonomy" id="1070528"/>
    <lineage>
        <taxon>unclassified sequences</taxon>
        <taxon>metagenomes</taxon>
        <taxon>organismal metagenomes</taxon>
    </lineage>
</organism>
<sequence>MSEYTYNPGSHDDRVEMKTGNFVVSIVSFTRGVGKDSGVPYVRATMEGVSPAIRGAWFSTTLSFSVLWKMDRIGKAIGLRSGFDLMDDRALCNAFCGKPFKAQVIKESNSKYHDLGNIYPWKDNDPHLADLDGWTKHENTGTMKEPRSANSSNDGWEASKQDDNWSGGGSGQAAPGDGWANDPGPSDQDHQQSGGEELPSYQVDEGFPIGQDDDDLPF</sequence>
<evidence type="ECO:0000313" key="2">
    <source>
        <dbReference type="EMBL" id="QJB01082.1"/>
    </source>
</evidence>
<gene>
    <name evidence="2" type="ORF">MM171A00145_0019</name>
</gene>
<feature type="compositionally biased region" description="Basic and acidic residues" evidence="1">
    <location>
        <begin position="130"/>
        <end position="147"/>
    </location>
</feature>
<feature type="region of interest" description="Disordered" evidence="1">
    <location>
        <begin position="130"/>
        <end position="218"/>
    </location>
</feature>